<comment type="caution">
    <text evidence="1">The sequence shown here is derived from an EMBL/GenBank/DDBJ whole genome shotgun (WGS) entry which is preliminary data.</text>
</comment>
<reference evidence="1 2" key="1">
    <citation type="submission" date="2019-07" db="EMBL/GenBank/DDBJ databases">
        <title>Whole genome shotgun sequence of Marinococcus halophilus NBRC 102359.</title>
        <authorList>
            <person name="Hosoyama A."/>
            <person name="Uohara A."/>
            <person name="Ohji S."/>
            <person name="Ichikawa N."/>
        </authorList>
    </citation>
    <scope>NUCLEOTIDE SEQUENCE [LARGE SCALE GENOMIC DNA]</scope>
    <source>
        <strain evidence="1 2">NBRC 102359</strain>
    </source>
</reference>
<evidence type="ECO:0000313" key="2">
    <source>
        <dbReference type="Proteomes" id="UP000321051"/>
    </source>
</evidence>
<dbReference type="InterPro" id="IPR016785">
    <property type="entry name" value="ComGD"/>
</dbReference>
<dbReference type="AlphaFoldDB" id="A0A510Y7P6"/>
<sequence>MSFFCSRGYTFPEAIAVLLIFSVLAAVPLIHFSSAYESAREDHFVKQLEADLVYSQHYAYSYNTSTRMEWNQEENYYILRGNDRNKLYIHRTIPEGFFSPTTSKIFFEEISYNGNGAIKKPGTIILHGPSQSYRFIFQIGRGRLRVEKSP</sequence>
<dbReference type="GO" id="GO:0030420">
    <property type="term" value="P:establishment of competence for transformation"/>
    <property type="evidence" value="ECO:0007669"/>
    <property type="project" value="InterPro"/>
</dbReference>
<gene>
    <name evidence="1" type="ORF">MHA01_22890</name>
</gene>
<organism evidence="1 2">
    <name type="scientific">Marinococcus halophilus</name>
    <dbReference type="NCBI Taxonomy" id="1371"/>
    <lineage>
        <taxon>Bacteria</taxon>
        <taxon>Bacillati</taxon>
        <taxon>Bacillota</taxon>
        <taxon>Bacilli</taxon>
        <taxon>Bacillales</taxon>
        <taxon>Bacillaceae</taxon>
        <taxon>Marinococcus</taxon>
    </lineage>
</organism>
<proteinExistence type="predicted"/>
<dbReference type="NCBIfam" id="NF040982">
    <property type="entry name" value="ComGD"/>
    <property type="match status" value="1"/>
</dbReference>
<name>A0A510Y7P6_MARHA</name>
<dbReference type="SUPFAM" id="SSF54523">
    <property type="entry name" value="Pili subunits"/>
    <property type="match status" value="1"/>
</dbReference>
<dbReference type="EMBL" id="BJUN01000013">
    <property type="protein sequence ID" value="GEK59384.1"/>
    <property type="molecule type" value="Genomic_DNA"/>
</dbReference>
<dbReference type="Proteomes" id="UP000321051">
    <property type="component" value="Unassembled WGS sequence"/>
</dbReference>
<dbReference type="STRING" id="1371.GCA_900166605_03138"/>
<dbReference type="InterPro" id="IPR045584">
    <property type="entry name" value="Pilin-like"/>
</dbReference>
<evidence type="ECO:0000313" key="1">
    <source>
        <dbReference type="EMBL" id="GEK59384.1"/>
    </source>
</evidence>
<protein>
    <submittedName>
        <fullName evidence="1">Competence protein ComG</fullName>
    </submittedName>
</protein>
<dbReference type="PIRSF" id="PIRSF021292">
    <property type="entry name" value="Competence_ComGD"/>
    <property type="match status" value="1"/>
</dbReference>
<accession>A0A510Y7P6</accession>
<keyword evidence="2" id="KW-1185">Reference proteome</keyword>
<dbReference type="RefSeq" id="WP_094907947.1">
    <property type="nucleotide sequence ID" value="NZ_BJUN01000013.1"/>
</dbReference>
<dbReference type="OrthoDB" id="1653576at2"/>